<comment type="caution">
    <text evidence="1">The sequence shown here is derived from an EMBL/GenBank/DDBJ whole genome shotgun (WGS) entry which is preliminary data.</text>
</comment>
<protein>
    <submittedName>
        <fullName evidence="1">Uncharacterized protein</fullName>
    </submittedName>
</protein>
<keyword evidence="2" id="KW-1185">Reference proteome</keyword>
<name>A0A9W9IDE0_9EURO</name>
<dbReference type="AlphaFoldDB" id="A0A9W9IDE0"/>
<evidence type="ECO:0000313" key="1">
    <source>
        <dbReference type="EMBL" id="KAJ5174583.1"/>
    </source>
</evidence>
<dbReference type="OrthoDB" id="4363438at2759"/>
<dbReference type="EMBL" id="JAPQKN010000001">
    <property type="protein sequence ID" value="KAJ5174583.1"/>
    <property type="molecule type" value="Genomic_DNA"/>
</dbReference>
<accession>A0A9W9IDE0</accession>
<organism evidence="1 2">
    <name type="scientific">Penicillium canariense</name>
    <dbReference type="NCBI Taxonomy" id="189055"/>
    <lineage>
        <taxon>Eukaryota</taxon>
        <taxon>Fungi</taxon>
        <taxon>Dikarya</taxon>
        <taxon>Ascomycota</taxon>
        <taxon>Pezizomycotina</taxon>
        <taxon>Eurotiomycetes</taxon>
        <taxon>Eurotiomycetidae</taxon>
        <taxon>Eurotiales</taxon>
        <taxon>Aspergillaceae</taxon>
        <taxon>Penicillium</taxon>
    </lineage>
</organism>
<proteinExistence type="predicted"/>
<evidence type="ECO:0000313" key="2">
    <source>
        <dbReference type="Proteomes" id="UP001149163"/>
    </source>
</evidence>
<reference evidence="1" key="2">
    <citation type="journal article" date="2023" name="IMA Fungus">
        <title>Comparative genomic study of the Penicillium genus elucidates a diverse pangenome and 15 lateral gene transfer events.</title>
        <authorList>
            <person name="Petersen C."/>
            <person name="Sorensen T."/>
            <person name="Nielsen M.R."/>
            <person name="Sondergaard T.E."/>
            <person name="Sorensen J.L."/>
            <person name="Fitzpatrick D.A."/>
            <person name="Frisvad J.C."/>
            <person name="Nielsen K.L."/>
        </authorList>
    </citation>
    <scope>NUCLEOTIDE SEQUENCE</scope>
    <source>
        <strain evidence="1">IBT 26290</strain>
    </source>
</reference>
<reference evidence="1" key="1">
    <citation type="submission" date="2022-11" db="EMBL/GenBank/DDBJ databases">
        <authorList>
            <person name="Petersen C."/>
        </authorList>
    </citation>
    <scope>NUCLEOTIDE SEQUENCE</scope>
    <source>
        <strain evidence="1">IBT 26290</strain>
    </source>
</reference>
<gene>
    <name evidence="1" type="ORF">N7482_000460</name>
</gene>
<dbReference type="RefSeq" id="XP_056546191.1">
    <property type="nucleotide sequence ID" value="XM_056682585.1"/>
</dbReference>
<dbReference type="Proteomes" id="UP001149163">
    <property type="component" value="Unassembled WGS sequence"/>
</dbReference>
<dbReference type="GeneID" id="81421761"/>
<sequence length="346" mass="39948">MSSHERSPPAIGVKLATEDDWHQWLSTVKTIALEAQIWQYINPKNPTEPPEPIEPQRPTAATVAGNPTATVNDLSQSDLQRYQALLSIYRIERDEYDAFFHARQRLVRAILASVAQANQHYLTGLHTPYQQLLKLRTVFAPSPRLYRQQLRVTWRDQLEYASNQHQDRQAWLIRTEALYNECLSVDVPEVKDKDALLYDFLTAIRAAGNELFFQTWYQHIFVANQDIDFYRLVHYLREAQRLEKSQASTRTGRLAMSTLNGQREARPACVCGYNHPYKRCYYLNTDARPDSWTPNQDTAESVNKRLQDDPELIKQIQKTLPGFQSVVFTTFSDVNGPIGSMSRIAM</sequence>